<dbReference type="GO" id="GO:0015031">
    <property type="term" value="P:protein transport"/>
    <property type="evidence" value="ECO:0007669"/>
    <property type="project" value="UniProtKB-KW"/>
</dbReference>
<name>A0A0G0A579_9BACT</name>
<dbReference type="InterPro" id="IPR003369">
    <property type="entry name" value="TatA/B/E"/>
</dbReference>
<gene>
    <name evidence="8" type="ORF">UR38_C0011G0021</name>
</gene>
<evidence type="ECO:0000313" key="9">
    <source>
        <dbReference type="Proteomes" id="UP000033995"/>
    </source>
</evidence>
<dbReference type="Proteomes" id="UP000033995">
    <property type="component" value="Unassembled WGS sequence"/>
</dbReference>
<keyword evidence="2" id="KW-0813">Transport</keyword>
<evidence type="ECO:0000256" key="2">
    <source>
        <dbReference type="ARBA" id="ARBA00022448"/>
    </source>
</evidence>
<dbReference type="GO" id="GO:0016020">
    <property type="term" value="C:membrane"/>
    <property type="evidence" value="ECO:0007669"/>
    <property type="project" value="UniProtKB-ARBA"/>
</dbReference>
<dbReference type="AlphaFoldDB" id="A0A0G0A579"/>
<evidence type="ECO:0000256" key="5">
    <source>
        <dbReference type="ARBA" id="ARBA00022989"/>
    </source>
</evidence>
<protein>
    <submittedName>
        <fullName evidence="8">TatA/E family twin arginine-targeting protein translocase</fullName>
    </submittedName>
</protein>
<keyword evidence="5" id="KW-1133">Transmembrane helix</keyword>
<organism evidence="8 9">
    <name type="scientific">Candidatus Woesebacteria bacterium GW2011_GWA2_33_28</name>
    <dbReference type="NCBI Taxonomy" id="1618561"/>
    <lineage>
        <taxon>Bacteria</taxon>
        <taxon>Candidatus Woeseibacteriota</taxon>
    </lineage>
</organism>
<evidence type="ECO:0000256" key="3">
    <source>
        <dbReference type="ARBA" id="ARBA00022692"/>
    </source>
</evidence>
<dbReference type="EMBL" id="LBOZ01000011">
    <property type="protein sequence ID" value="KKP46371.1"/>
    <property type="molecule type" value="Genomic_DNA"/>
</dbReference>
<dbReference type="Gene3D" id="1.20.5.3310">
    <property type="match status" value="1"/>
</dbReference>
<comment type="caution">
    <text evidence="8">The sequence shown here is derived from an EMBL/GenBank/DDBJ whole genome shotgun (WGS) entry which is preliminary data.</text>
</comment>
<keyword evidence="7" id="KW-0472">Membrane</keyword>
<keyword evidence="3" id="KW-0812">Transmembrane</keyword>
<reference evidence="8 9" key="1">
    <citation type="journal article" date="2015" name="Nature">
        <title>rRNA introns, odd ribosomes, and small enigmatic genomes across a large radiation of phyla.</title>
        <authorList>
            <person name="Brown C.T."/>
            <person name="Hug L.A."/>
            <person name="Thomas B.C."/>
            <person name="Sharon I."/>
            <person name="Castelle C.J."/>
            <person name="Singh A."/>
            <person name="Wilkins M.J."/>
            <person name="Williams K.H."/>
            <person name="Banfield J.F."/>
        </authorList>
    </citation>
    <scope>NUCLEOTIDE SEQUENCE [LARGE SCALE GENOMIC DNA]</scope>
</reference>
<keyword evidence="6" id="KW-0811">Translocation</keyword>
<evidence type="ECO:0000256" key="6">
    <source>
        <dbReference type="ARBA" id="ARBA00023010"/>
    </source>
</evidence>
<proteinExistence type="predicted"/>
<accession>A0A0G0A579</accession>
<keyword evidence="4" id="KW-0653">Protein transport</keyword>
<evidence type="ECO:0000256" key="7">
    <source>
        <dbReference type="ARBA" id="ARBA00023136"/>
    </source>
</evidence>
<comment type="subcellular location">
    <subcellularLocation>
        <location evidence="1">Membrane</location>
        <topology evidence="1">Single-pass membrane protein</topology>
    </subcellularLocation>
</comment>
<sequence>MNIGLPEIILVALVLIIVFGSKKMTEMARSAGEAGKELKKIKKEFSGAQKEVEKIKTKGGVSLDA</sequence>
<dbReference type="Pfam" id="PF02416">
    <property type="entry name" value="TatA_B_E"/>
    <property type="match status" value="1"/>
</dbReference>
<evidence type="ECO:0000313" key="8">
    <source>
        <dbReference type="EMBL" id="KKP46371.1"/>
    </source>
</evidence>
<evidence type="ECO:0000256" key="4">
    <source>
        <dbReference type="ARBA" id="ARBA00022927"/>
    </source>
</evidence>
<evidence type="ECO:0000256" key="1">
    <source>
        <dbReference type="ARBA" id="ARBA00004167"/>
    </source>
</evidence>